<evidence type="ECO:0000256" key="4">
    <source>
        <dbReference type="SAM" id="Coils"/>
    </source>
</evidence>
<keyword evidence="9" id="KW-1185">Reference proteome</keyword>
<comment type="caution">
    <text evidence="8">The sequence shown here is derived from an EMBL/GenBank/DDBJ whole genome shotgun (WGS) entry which is preliminary data.</text>
</comment>
<evidence type="ECO:0000256" key="1">
    <source>
        <dbReference type="ARBA" id="ARBA00023224"/>
    </source>
</evidence>
<dbReference type="PROSITE" id="PS50111">
    <property type="entry name" value="CHEMOTAXIS_TRANSDUC_2"/>
    <property type="match status" value="1"/>
</dbReference>
<evidence type="ECO:0000313" key="9">
    <source>
        <dbReference type="Proteomes" id="UP000282957"/>
    </source>
</evidence>
<dbReference type="InterPro" id="IPR004089">
    <property type="entry name" value="MCPsignal_dom"/>
</dbReference>
<keyword evidence="5" id="KW-1133">Transmembrane helix</keyword>
<organism evidence="8 9">
    <name type="scientific">Rhodovarius crocodyli</name>
    <dbReference type="NCBI Taxonomy" id="1979269"/>
    <lineage>
        <taxon>Bacteria</taxon>
        <taxon>Pseudomonadati</taxon>
        <taxon>Pseudomonadota</taxon>
        <taxon>Alphaproteobacteria</taxon>
        <taxon>Acetobacterales</taxon>
        <taxon>Roseomonadaceae</taxon>
        <taxon>Rhodovarius</taxon>
    </lineage>
</organism>
<dbReference type="CDD" id="cd06225">
    <property type="entry name" value="HAMP"/>
    <property type="match status" value="1"/>
</dbReference>
<dbReference type="RefSeq" id="WP_127786284.1">
    <property type="nucleotide sequence ID" value="NZ_SACL01000001.1"/>
</dbReference>
<dbReference type="Proteomes" id="UP000282957">
    <property type="component" value="Unassembled WGS sequence"/>
</dbReference>
<dbReference type="GO" id="GO:0007165">
    <property type="term" value="P:signal transduction"/>
    <property type="evidence" value="ECO:0007669"/>
    <property type="project" value="UniProtKB-KW"/>
</dbReference>
<name>A0A437MP19_9PROT</name>
<evidence type="ECO:0000256" key="2">
    <source>
        <dbReference type="ARBA" id="ARBA00029447"/>
    </source>
</evidence>
<comment type="similarity">
    <text evidence="2">Belongs to the methyl-accepting chemotaxis (MCP) protein family.</text>
</comment>
<keyword evidence="5" id="KW-0472">Membrane</keyword>
<dbReference type="OrthoDB" id="9814362at2"/>
<evidence type="ECO:0000313" key="8">
    <source>
        <dbReference type="EMBL" id="RVT99389.1"/>
    </source>
</evidence>
<dbReference type="GO" id="GO:0016020">
    <property type="term" value="C:membrane"/>
    <property type="evidence" value="ECO:0007669"/>
    <property type="project" value="InterPro"/>
</dbReference>
<reference evidence="8 9" key="1">
    <citation type="submission" date="2019-01" db="EMBL/GenBank/DDBJ databases">
        <authorList>
            <person name="Chen W.-M."/>
        </authorList>
    </citation>
    <scope>NUCLEOTIDE SEQUENCE [LARGE SCALE GENOMIC DNA]</scope>
    <source>
        <strain evidence="8 9">CCP-6</strain>
    </source>
</reference>
<dbReference type="PANTHER" id="PTHR32089">
    <property type="entry name" value="METHYL-ACCEPTING CHEMOTAXIS PROTEIN MCPB"/>
    <property type="match status" value="1"/>
</dbReference>
<feature type="domain" description="Methyl-accepting transducer" evidence="6">
    <location>
        <begin position="313"/>
        <end position="542"/>
    </location>
</feature>
<dbReference type="SMART" id="SM00283">
    <property type="entry name" value="MA"/>
    <property type="match status" value="1"/>
</dbReference>
<gene>
    <name evidence="8" type="ORF">EOD42_04685</name>
</gene>
<dbReference type="Gene3D" id="6.10.340.10">
    <property type="match status" value="1"/>
</dbReference>
<dbReference type="SMART" id="SM00304">
    <property type="entry name" value="HAMP"/>
    <property type="match status" value="1"/>
</dbReference>
<dbReference type="Pfam" id="PF00015">
    <property type="entry name" value="MCPsignal"/>
    <property type="match status" value="1"/>
</dbReference>
<dbReference type="Gene3D" id="1.10.287.950">
    <property type="entry name" value="Methyl-accepting chemotaxis protein"/>
    <property type="match status" value="1"/>
</dbReference>
<proteinExistence type="inferred from homology"/>
<feature type="domain" description="HAMP" evidence="7">
    <location>
        <begin position="213"/>
        <end position="266"/>
    </location>
</feature>
<dbReference type="AlphaFoldDB" id="A0A437MP19"/>
<keyword evidence="5" id="KW-0812">Transmembrane</keyword>
<protein>
    <submittedName>
        <fullName evidence="8">Methyl-accepting chemotaxis protein</fullName>
    </submittedName>
</protein>
<evidence type="ECO:0000256" key="3">
    <source>
        <dbReference type="PROSITE-ProRule" id="PRU00284"/>
    </source>
</evidence>
<dbReference type="PANTHER" id="PTHR32089:SF112">
    <property type="entry name" value="LYSOZYME-LIKE PROTEIN-RELATED"/>
    <property type="match status" value="1"/>
</dbReference>
<evidence type="ECO:0000256" key="5">
    <source>
        <dbReference type="SAM" id="Phobius"/>
    </source>
</evidence>
<evidence type="ECO:0000259" key="7">
    <source>
        <dbReference type="PROSITE" id="PS50885"/>
    </source>
</evidence>
<dbReference type="EMBL" id="SACL01000001">
    <property type="protein sequence ID" value="RVT99389.1"/>
    <property type="molecule type" value="Genomic_DNA"/>
</dbReference>
<dbReference type="SUPFAM" id="SSF58104">
    <property type="entry name" value="Methyl-accepting chemotaxis protein (MCP) signaling domain"/>
    <property type="match status" value="1"/>
</dbReference>
<dbReference type="InterPro" id="IPR003660">
    <property type="entry name" value="HAMP_dom"/>
</dbReference>
<dbReference type="Pfam" id="PF00672">
    <property type="entry name" value="HAMP"/>
    <property type="match status" value="1"/>
</dbReference>
<keyword evidence="1 3" id="KW-0807">Transducer</keyword>
<feature type="transmembrane region" description="Helical" evidence="5">
    <location>
        <begin position="190"/>
        <end position="211"/>
    </location>
</feature>
<dbReference type="PROSITE" id="PS50885">
    <property type="entry name" value="HAMP"/>
    <property type="match status" value="1"/>
</dbReference>
<sequence>MPAWFSHSLSRQIGALLGLMVLVSLGSAVAAWVQVGELAEDLSEQRRASSMGQHIQAVNGAVFAVVAESRGLYMARSAPEIERFGRGLTGQLDRLDHHARDLAALALPAEREALAPLGRAIAEFRRFRMEVLDAARREGAAAADRMGNNDLNRANRQALNAALEAALTRIDSDGAAALAAVTQRAALTRVLLPGTVTVLALGLFALALAVLRRRVAAPLATVTTHIRAIAAGDLAERAQPPRREDEVGQLQSAAEALRARLAEVRREEQAAQARQAEAERRRAAREAAMTAFEGDIGGAMDRLQAQAGTLEGLAASLTGAARSGSEAGAGMSRAADGAAQEVGTVASAAEELTASIQEIARQAGSVAAAAREASRAAETSDGTVRALAEGADKVGEVVRLIESIAAQTNLLALNATIEAARAGEAGKGFAVVAGEVKALAAQTARATEEIGNQITTMRDATGAAVQAIQGISHTIAELGSISQGIADAVDQQREATAEIARAAAAAAEGTSQVSGQVLSLRETTGTTEGNAGEVLNAASALQQDTRSMAGIVQRFRAALAA</sequence>
<accession>A0A437MP19</accession>
<evidence type="ECO:0000259" key="6">
    <source>
        <dbReference type="PROSITE" id="PS50111"/>
    </source>
</evidence>
<keyword evidence="4" id="KW-0175">Coiled coil</keyword>
<feature type="coiled-coil region" evidence="4">
    <location>
        <begin position="247"/>
        <end position="286"/>
    </location>
</feature>